<evidence type="ECO:0000313" key="2">
    <source>
        <dbReference type="EMBL" id="KAJ1096500.1"/>
    </source>
</evidence>
<dbReference type="EMBL" id="JANPWB010000014">
    <property type="protein sequence ID" value="KAJ1096500.1"/>
    <property type="molecule type" value="Genomic_DNA"/>
</dbReference>
<feature type="compositionally biased region" description="Basic and acidic residues" evidence="1">
    <location>
        <begin position="10"/>
        <end position="40"/>
    </location>
</feature>
<dbReference type="AlphaFoldDB" id="A0AAV7M8R5"/>
<name>A0AAV7M8R5_PLEWA</name>
<organism evidence="2 3">
    <name type="scientific">Pleurodeles waltl</name>
    <name type="common">Iberian ribbed newt</name>
    <dbReference type="NCBI Taxonomy" id="8319"/>
    <lineage>
        <taxon>Eukaryota</taxon>
        <taxon>Metazoa</taxon>
        <taxon>Chordata</taxon>
        <taxon>Craniata</taxon>
        <taxon>Vertebrata</taxon>
        <taxon>Euteleostomi</taxon>
        <taxon>Amphibia</taxon>
        <taxon>Batrachia</taxon>
        <taxon>Caudata</taxon>
        <taxon>Salamandroidea</taxon>
        <taxon>Salamandridae</taxon>
        <taxon>Pleurodelinae</taxon>
        <taxon>Pleurodeles</taxon>
    </lineage>
</organism>
<dbReference type="Proteomes" id="UP001066276">
    <property type="component" value="Chromosome 10"/>
</dbReference>
<gene>
    <name evidence="2" type="ORF">NDU88_001640</name>
</gene>
<evidence type="ECO:0000256" key="1">
    <source>
        <dbReference type="SAM" id="MobiDB-lite"/>
    </source>
</evidence>
<comment type="caution">
    <text evidence="2">The sequence shown here is derived from an EMBL/GenBank/DDBJ whole genome shotgun (WGS) entry which is preliminary data.</text>
</comment>
<reference evidence="2" key="1">
    <citation type="journal article" date="2022" name="bioRxiv">
        <title>Sequencing and chromosome-scale assembly of the giantPleurodeles waltlgenome.</title>
        <authorList>
            <person name="Brown T."/>
            <person name="Elewa A."/>
            <person name="Iarovenko S."/>
            <person name="Subramanian E."/>
            <person name="Araus A.J."/>
            <person name="Petzold A."/>
            <person name="Susuki M."/>
            <person name="Suzuki K.-i.T."/>
            <person name="Hayashi T."/>
            <person name="Toyoda A."/>
            <person name="Oliveira C."/>
            <person name="Osipova E."/>
            <person name="Leigh N.D."/>
            <person name="Simon A."/>
            <person name="Yun M.H."/>
        </authorList>
    </citation>
    <scope>NUCLEOTIDE SEQUENCE</scope>
    <source>
        <strain evidence="2">20211129_DDA</strain>
        <tissue evidence="2">Liver</tissue>
    </source>
</reference>
<evidence type="ECO:0000313" key="3">
    <source>
        <dbReference type="Proteomes" id="UP001066276"/>
    </source>
</evidence>
<keyword evidence="3" id="KW-1185">Reference proteome</keyword>
<protein>
    <submittedName>
        <fullName evidence="2">Uncharacterized protein</fullName>
    </submittedName>
</protein>
<feature type="region of interest" description="Disordered" evidence="1">
    <location>
        <begin position="1"/>
        <end position="48"/>
    </location>
</feature>
<accession>A0AAV7M8R5</accession>
<proteinExistence type="predicted"/>
<sequence length="67" mass="7558">MGSQPALGVRDGDIEVEKGAKRTKREEPSSERKCGKREDSESAVPRGHRPCRLRGLLYRRILQLPSL</sequence>